<dbReference type="NCBIfam" id="TIGR00152">
    <property type="entry name" value="dephospho-CoA kinase"/>
    <property type="match status" value="1"/>
</dbReference>
<evidence type="ECO:0000256" key="6">
    <source>
        <dbReference type="NCBIfam" id="TIGR00152"/>
    </source>
</evidence>
<dbReference type="PANTHER" id="PTHR10695:SF46">
    <property type="entry name" value="BIFUNCTIONAL COENZYME A SYNTHASE-RELATED"/>
    <property type="match status" value="1"/>
</dbReference>
<evidence type="ECO:0000256" key="1">
    <source>
        <dbReference type="ARBA" id="ARBA00009018"/>
    </source>
</evidence>
<evidence type="ECO:0000256" key="5">
    <source>
        <dbReference type="HAMAP-Rule" id="MF_00376"/>
    </source>
</evidence>
<keyword evidence="5" id="KW-0963">Cytoplasm</keyword>
<reference evidence="7 8" key="1">
    <citation type="submission" date="2023-11" db="EMBL/GenBank/DDBJ databases">
        <title>MicrobeMod: A computational toolkit for identifying prokaryotic methylation and restriction-modification with nanopore sequencing.</title>
        <authorList>
            <person name="Crits-Christoph A."/>
            <person name="Kang S.C."/>
            <person name="Lee H."/>
            <person name="Ostrov N."/>
        </authorList>
    </citation>
    <scope>NUCLEOTIDE SEQUENCE [LARGE SCALE GENOMIC DNA]</scope>
    <source>
        <strain evidence="7 8">ATCC 49870</strain>
    </source>
</reference>
<evidence type="ECO:0000256" key="4">
    <source>
        <dbReference type="ARBA" id="ARBA00022993"/>
    </source>
</evidence>
<evidence type="ECO:0000313" key="8">
    <source>
        <dbReference type="Proteomes" id="UP001327459"/>
    </source>
</evidence>
<comment type="similarity">
    <text evidence="1 5">Belongs to the CoaE family.</text>
</comment>
<dbReference type="Pfam" id="PF01121">
    <property type="entry name" value="CoaE"/>
    <property type="match status" value="1"/>
</dbReference>
<organism evidence="7 8">
    <name type="scientific">Guyparkeria halophila</name>
    <dbReference type="NCBI Taxonomy" id="47960"/>
    <lineage>
        <taxon>Bacteria</taxon>
        <taxon>Pseudomonadati</taxon>
        <taxon>Pseudomonadota</taxon>
        <taxon>Gammaproteobacteria</taxon>
        <taxon>Chromatiales</taxon>
        <taxon>Thioalkalibacteraceae</taxon>
        <taxon>Guyparkeria</taxon>
    </lineage>
</organism>
<dbReference type="PANTHER" id="PTHR10695">
    <property type="entry name" value="DEPHOSPHO-COA KINASE-RELATED"/>
    <property type="match status" value="1"/>
</dbReference>
<dbReference type="EMBL" id="CP140153">
    <property type="protein sequence ID" value="WQH16783.1"/>
    <property type="molecule type" value="Genomic_DNA"/>
</dbReference>
<evidence type="ECO:0000256" key="3">
    <source>
        <dbReference type="ARBA" id="ARBA00022840"/>
    </source>
</evidence>
<keyword evidence="5 7" id="KW-0418">Kinase</keyword>
<dbReference type="InterPro" id="IPR027417">
    <property type="entry name" value="P-loop_NTPase"/>
</dbReference>
<dbReference type="EC" id="2.7.1.24" evidence="5 6"/>
<accession>A0ABZ0YX95</accession>
<keyword evidence="4 5" id="KW-0173">Coenzyme A biosynthesis</keyword>
<keyword evidence="8" id="KW-1185">Reference proteome</keyword>
<dbReference type="Proteomes" id="UP001327459">
    <property type="component" value="Chromosome"/>
</dbReference>
<dbReference type="CDD" id="cd02022">
    <property type="entry name" value="DPCK"/>
    <property type="match status" value="1"/>
</dbReference>
<gene>
    <name evidence="5 7" type="primary">coaE</name>
    <name evidence="7" type="ORF">SR882_02450</name>
</gene>
<feature type="binding site" evidence="5">
    <location>
        <begin position="26"/>
        <end position="31"/>
    </location>
    <ligand>
        <name>ATP</name>
        <dbReference type="ChEBI" id="CHEBI:30616"/>
    </ligand>
</feature>
<proteinExistence type="inferred from homology"/>
<comment type="function">
    <text evidence="5">Catalyzes the phosphorylation of the 3'-hydroxyl group of dephosphocoenzyme A to form coenzyme A.</text>
</comment>
<dbReference type="SUPFAM" id="SSF52540">
    <property type="entry name" value="P-loop containing nucleoside triphosphate hydrolases"/>
    <property type="match status" value="1"/>
</dbReference>
<comment type="subcellular location">
    <subcellularLocation>
        <location evidence="5">Cytoplasm</location>
    </subcellularLocation>
</comment>
<name>A0ABZ0YX95_9GAMM</name>
<dbReference type="InterPro" id="IPR001977">
    <property type="entry name" value="Depp_CoAkinase"/>
</dbReference>
<keyword evidence="2 5" id="KW-0547">Nucleotide-binding</keyword>
<sequence length="225" mass="24628">MTIPTSTPSPERETAGRPIGLTGGIASGKSLATSIFAELGIPIIDTDAISRELVEPGSPCLDAIQARFGGGILLEDGRLDRDRLRRIILDQPGERAALEAILHPAIRTRARERATAAARQAPYVLVVVPLLAEASVWPAYRDWLDAVITLTAPPALRRERLTARPGIDARQAEQLIAAQVDDRARQAIADFELVNDRSPEALREQIIDLDRRLRHLGSPRQGRHD</sequence>
<protein>
    <recommendedName>
        <fullName evidence="5 6">Dephospho-CoA kinase</fullName>
        <ecNumber evidence="5 6">2.7.1.24</ecNumber>
    </recommendedName>
    <alternativeName>
        <fullName evidence="5">Dephosphocoenzyme A kinase</fullName>
    </alternativeName>
</protein>
<dbReference type="HAMAP" id="MF_00376">
    <property type="entry name" value="Dephospho_CoA_kinase"/>
    <property type="match status" value="1"/>
</dbReference>
<evidence type="ECO:0000313" key="7">
    <source>
        <dbReference type="EMBL" id="WQH16783.1"/>
    </source>
</evidence>
<keyword evidence="5 7" id="KW-0808">Transferase</keyword>
<comment type="pathway">
    <text evidence="5">Cofactor biosynthesis; coenzyme A biosynthesis; CoA from (R)-pantothenate: step 5/5.</text>
</comment>
<keyword evidence="3 5" id="KW-0067">ATP-binding</keyword>
<dbReference type="GO" id="GO:0004140">
    <property type="term" value="F:dephospho-CoA kinase activity"/>
    <property type="evidence" value="ECO:0007669"/>
    <property type="project" value="UniProtKB-EC"/>
</dbReference>
<dbReference type="RefSeq" id="WP_322521772.1">
    <property type="nucleotide sequence ID" value="NZ_CP140153.1"/>
</dbReference>
<dbReference type="Gene3D" id="3.40.50.300">
    <property type="entry name" value="P-loop containing nucleotide triphosphate hydrolases"/>
    <property type="match status" value="1"/>
</dbReference>
<evidence type="ECO:0000256" key="2">
    <source>
        <dbReference type="ARBA" id="ARBA00022741"/>
    </source>
</evidence>
<dbReference type="PROSITE" id="PS51219">
    <property type="entry name" value="DPCK"/>
    <property type="match status" value="1"/>
</dbReference>
<comment type="catalytic activity">
    <reaction evidence="5">
        <text>3'-dephospho-CoA + ATP = ADP + CoA + H(+)</text>
        <dbReference type="Rhea" id="RHEA:18245"/>
        <dbReference type="ChEBI" id="CHEBI:15378"/>
        <dbReference type="ChEBI" id="CHEBI:30616"/>
        <dbReference type="ChEBI" id="CHEBI:57287"/>
        <dbReference type="ChEBI" id="CHEBI:57328"/>
        <dbReference type="ChEBI" id="CHEBI:456216"/>
        <dbReference type="EC" id="2.7.1.24"/>
    </reaction>
</comment>